<dbReference type="OrthoDB" id="10618986at2759"/>
<dbReference type="EMBL" id="JADBJN010000001">
    <property type="protein sequence ID" value="KAG5680334.1"/>
    <property type="molecule type" value="Genomic_DNA"/>
</dbReference>
<dbReference type="Proteomes" id="UP001107558">
    <property type="component" value="Chromosome 1"/>
</dbReference>
<proteinExistence type="predicted"/>
<feature type="chain" id="PRO_5039918338" evidence="2">
    <location>
        <begin position="16"/>
        <end position="560"/>
    </location>
</feature>
<comment type="caution">
    <text evidence="3">The sequence shown here is derived from an EMBL/GenBank/DDBJ whole genome shotgun (WGS) entry which is preliminary data.</text>
</comment>
<keyword evidence="4" id="KW-1185">Reference proteome</keyword>
<evidence type="ECO:0000256" key="1">
    <source>
        <dbReference type="SAM" id="MobiDB-lite"/>
    </source>
</evidence>
<name>A0A9J6CFE1_POLVA</name>
<evidence type="ECO:0000313" key="4">
    <source>
        <dbReference type="Proteomes" id="UP001107558"/>
    </source>
</evidence>
<accession>A0A9J6CFE1</accession>
<feature type="signal peptide" evidence="2">
    <location>
        <begin position="1"/>
        <end position="15"/>
    </location>
</feature>
<keyword evidence="2" id="KW-0732">Signal</keyword>
<organism evidence="3 4">
    <name type="scientific">Polypedilum vanderplanki</name>
    <name type="common">Sleeping chironomid midge</name>
    <dbReference type="NCBI Taxonomy" id="319348"/>
    <lineage>
        <taxon>Eukaryota</taxon>
        <taxon>Metazoa</taxon>
        <taxon>Ecdysozoa</taxon>
        <taxon>Arthropoda</taxon>
        <taxon>Hexapoda</taxon>
        <taxon>Insecta</taxon>
        <taxon>Pterygota</taxon>
        <taxon>Neoptera</taxon>
        <taxon>Endopterygota</taxon>
        <taxon>Diptera</taxon>
        <taxon>Nematocera</taxon>
        <taxon>Chironomoidea</taxon>
        <taxon>Chironomidae</taxon>
        <taxon>Chironominae</taxon>
        <taxon>Polypedilum</taxon>
        <taxon>Polypedilum</taxon>
    </lineage>
</organism>
<feature type="region of interest" description="Disordered" evidence="1">
    <location>
        <begin position="276"/>
        <end position="302"/>
    </location>
</feature>
<evidence type="ECO:0000256" key="2">
    <source>
        <dbReference type="SAM" id="SignalP"/>
    </source>
</evidence>
<feature type="region of interest" description="Disordered" evidence="1">
    <location>
        <begin position="331"/>
        <end position="352"/>
    </location>
</feature>
<sequence length="560" mass="63858">MKFLVFIITIKLACAEVTNNQELCPCVPLNTCPDAHRYNQDDAKYFAIILKCSDIGHVRCCPDKLQRRSDEDLNDLIITDEAKNEEIATVKEDFEVETTEEAVLDTTTQESLFNEELKLPEAEKISKFIDDNIDVVYPNLLKSLPRENKKDEPLFFVYPKNGNEVEETTEFSIPETTLKPVKRIVVRKRLRKTENENLEVSESKISPTIVKPPSTLQTTRKPLKYNRKNTLTTSTETSVIIDDDTTNSTIRKRRKKIKKIKKSSTTAEPKITTIESEVSSTTTLPKSKLQKNRKENETTTVKSRRKIIYDASSRSNFLKKPLHIRQETTTLRDDEESEITTESTASVSTTTTEKIMTTTEKIETTSKQSPLVIKLKNLIDKEHKAMIETVHKTLTAIHSGANMTVVKSTIESHRNKINEIRKTTPTSMIKEQKTKTYQRPISRGSVKFNTTPVMSLNHLEVTPSSRMRNVVRTSTTARQQLRFRTTNPPREVEILKDNSLPDAAEIEMPLIPKDFHPSQLIAITMDKHGKTPERIFLPVESINDGFYPIVGNEAGRQLLN</sequence>
<dbReference type="AlphaFoldDB" id="A0A9J6CFE1"/>
<reference evidence="3" key="1">
    <citation type="submission" date="2021-03" db="EMBL/GenBank/DDBJ databases">
        <title>Chromosome level genome of the anhydrobiotic midge Polypedilum vanderplanki.</title>
        <authorList>
            <person name="Yoshida Y."/>
            <person name="Kikawada T."/>
            <person name="Gusev O."/>
        </authorList>
    </citation>
    <scope>NUCLEOTIDE SEQUENCE</scope>
    <source>
        <strain evidence="3">NIAS01</strain>
        <tissue evidence="3">Whole body or cell culture</tissue>
    </source>
</reference>
<feature type="compositionally biased region" description="Low complexity" evidence="1">
    <location>
        <begin position="340"/>
        <end position="352"/>
    </location>
</feature>
<protein>
    <submittedName>
        <fullName evidence="3">Uncharacterized protein</fullName>
    </submittedName>
</protein>
<evidence type="ECO:0000313" key="3">
    <source>
        <dbReference type="EMBL" id="KAG5680334.1"/>
    </source>
</evidence>
<gene>
    <name evidence="3" type="ORF">PVAND_009845</name>
</gene>